<dbReference type="WBParaSite" id="JU765_v2.g19244.t1">
    <property type="protein sequence ID" value="JU765_v2.g19244.t1"/>
    <property type="gene ID" value="JU765_v2.g19244"/>
</dbReference>
<proteinExistence type="predicted"/>
<organism evidence="1 2">
    <name type="scientific">Panagrolaimus sp. JU765</name>
    <dbReference type="NCBI Taxonomy" id="591449"/>
    <lineage>
        <taxon>Eukaryota</taxon>
        <taxon>Metazoa</taxon>
        <taxon>Ecdysozoa</taxon>
        <taxon>Nematoda</taxon>
        <taxon>Chromadorea</taxon>
        <taxon>Rhabditida</taxon>
        <taxon>Tylenchina</taxon>
        <taxon>Panagrolaimomorpha</taxon>
        <taxon>Panagrolaimoidea</taxon>
        <taxon>Panagrolaimidae</taxon>
        <taxon>Panagrolaimus</taxon>
    </lineage>
</organism>
<dbReference type="Proteomes" id="UP000887576">
    <property type="component" value="Unplaced"/>
</dbReference>
<evidence type="ECO:0000313" key="2">
    <source>
        <dbReference type="WBParaSite" id="JU765_v2.g19244.t1"/>
    </source>
</evidence>
<reference evidence="2" key="1">
    <citation type="submission" date="2022-11" db="UniProtKB">
        <authorList>
            <consortium name="WormBaseParasite"/>
        </authorList>
    </citation>
    <scope>IDENTIFICATION</scope>
</reference>
<evidence type="ECO:0000313" key="1">
    <source>
        <dbReference type="Proteomes" id="UP000887576"/>
    </source>
</evidence>
<protein>
    <submittedName>
        <fullName evidence="2">G-protein coupled receptors family 1 profile domain-containing protein</fullName>
    </submittedName>
</protein>
<accession>A0AC34QU54</accession>
<sequence length="338" mass="38951">MYQNASTKCLTDKSLRLITSDVEDLVFRYVFPAEFFMGVLGNALNLWILSCHGMRNRANDLLAAVSLSDLLFFLFMLPHSLAVFKNFHKNMTFRYYYYMTRQELSAFANWCSAAAIWFIFAVTVERFLVIRTPLRSRIYWKKSERLLIFALILTATGLLTMYHHFEYDCTLVYFCNNTQIYDYCYSAGTVRHPGTWDQQNITIEPSSIRRYYIRISTVSNAIFVVFVPIMAVGFLNMLLINRLQVQDQTVLKTAKSNTQMTLTAQNKQKRRVTITVILISSCFALTQGPSAVMSVWELLIGYSSNNPTLFVFMSIANGLVITGKTINFVLFCLKNFHS</sequence>
<name>A0AC34QU54_9BILA</name>